<evidence type="ECO:0000256" key="1">
    <source>
        <dbReference type="SAM" id="MobiDB-lite"/>
    </source>
</evidence>
<keyword evidence="2" id="KW-0812">Transmembrane</keyword>
<dbReference type="RefSeq" id="WP_340469808.1">
    <property type="nucleotide sequence ID" value="NZ_JBANBB010000002.1"/>
</dbReference>
<feature type="compositionally biased region" description="Low complexity" evidence="1">
    <location>
        <begin position="24"/>
        <end position="87"/>
    </location>
</feature>
<comment type="caution">
    <text evidence="3">The sequence shown here is derived from an EMBL/GenBank/DDBJ whole genome shotgun (WGS) entry which is preliminary data.</text>
</comment>
<feature type="region of interest" description="Disordered" evidence="1">
    <location>
        <begin position="1"/>
        <end position="87"/>
    </location>
</feature>
<feature type="transmembrane region" description="Helical" evidence="2">
    <location>
        <begin position="143"/>
        <end position="164"/>
    </location>
</feature>
<keyword evidence="2" id="KW-1133">Transmembrane helix</keyword>
<name>A0ABU8ZRB6_9BIFI</name>
<feature type="transmembrane region" description="Helical" evidence="2">
    <location>
        <begin position="228"/>
        <end position="254"/>
    </location>
</feature>
<accession>A0ABU8ZRB6</accession>
<evidence type="ECO:0000313" key="4">
    <source>
        <dbReference type="Proteomes" id="UP001373159"/>
    </source>
</evidence>
<dbReference type="Proteomes" id="UP001373159">
    <property type="component" value="Unassembled WGS sequence"/>
</dbReference>
<dbReference type="InterPro" id="IPR008523">
    <property type="entry name" value="DUF805"/>
</dbReference>
<feature type="transmembrane region" description="Helical" evidence="2">
    <location>
        <begin position="199"/>
        <end position="216"/>
    </location>
</feature>
<sequence>MGDGDRQGQTNQTYGQPYGGQGQPYGQPGQPYGPEQPYGPGQPYAQGPAYGQPYAQGAPGYGQPSYGDQPYGQPGQGPQIPQGAPQMPAYGGQGPYGGYGAAYPAGWEPPIWAPWYGISFLQTSKRFFTKFCVFNGRASRGEFWWSVLLFVFLNMFLGLIDSILPDSLSALVGIIELVLLVPLVAVFVRRLHDANLSGWWALLTHGCLVLGLILFVQGDGMSYANDPYALPSTMASTGSILCLVWLVSTLVLSFQSSNPNGSRFDRPV</sequence>
<keyword evidence="2" id="KW-0472">Membrane</keyword>
<organism evidence="3 4">
    <name type="scientific">Bifidobacterium favimelis</name>
    <dbReference type="NCBI Taxonomy" id="3122979"/>
    <lineage>
        <taxon>Bacteria</taxon>
        <taxon>Bacillati</taxon>
        <taxon>Actinomycetota</taxon>
        <taxon>Actinomycetes</taxon>
        <taxon>Bifidobacteriales</taxon>
        <taxon>Bifidobacteriaceae</taxon>
        <taxon>Bifidobacterium</taxon>
    </lineage>
</organism>
<reference evidence="3 4" key="1">
    <citation type="submission" date="2024-02" db="EMBL/GenBank/DDBJ databases">
        <title>Bifidobacterium honeyensis sp. nov., isolated from the comb honey.</title>
        <authorList>
            <person name="Liu W."/>
            <person name="Li Y."/>
        </authorList>
    </citation>
    <scope>NUCLEOTIDE SEQUENCE [LARGE SCALE GENOMIC DNA]</scope>
    <source>
        <strain evidence="3 4">IMAU50988</strain>
    </source>
</reference>
<protein>
    <submittedName>
        <fullName evidence="3">DUF805 domain-containing protein</fullName>
    </submittedName>
</protein>
<dbReference type="EMBL" id="JBANBB010000002">
    <property type="protein sequence ID" value="MEK0307097.1"/>
    <property type="molecule type" value="Genomic_DNA"/>
</dbReference>
<evidence type="ECO:0000313" key="3">
    <source>
        <dbReference type="EMBL" id="MEK0307097.1"/>
    </source>
</evidence>
<dbReference type="PANTHER" id="PTHR34980:SF2">
    <property type="entry name" value="INNER MEMBRANE PROTEIN YHAH-RELATED"/>
    <property type="match status" value="1"/>
</dbReference>
<gene>
    <name evidence="3" type="ORF">V8P97_06450</name>
</gene>
<proteinExistence type="predicted"/>
<keyword evidence="4" id="KW-1185">Reference proteome</keyword>
<dbReference type="PANTHER" id="PTHR34980">
    <property type="entry name" value="INNER MEMBRANE PROTEIN-RELATED-RELATED"/>
    <property type="match status" value="1"/>
</dbReference>
<dbReference type="Pfam" id="PF05656">
    <property type="entry name" value="DUF805"/>
    <property type="match status" value="1"/>
</dbReference>
<evidence type="ECO:0000256" key="2">
    <source>
        <dbReference type="SAM" id="Phobius"/>
    </source>
</evidence>
<feature type="transmembrane region" description="Helical" evidence="2">
    <location>
        <begin position="170"/>
        <end position="187"/>
    </location>
</feature>